<evidence type="ECO:0000256" key="4">
    <source>
        <dbReference type="ARBA" id="ARBA00019905"/>
    </source>
</evidence>
<dbReference type="InterPro" id="IPR045582">
    <property type="entry name" value="Trehalase-like_N"/>
</dbReference>
<organism evidence="14 15">
    <name type="scientific">Eoetvoesiella caeni</name>
    <dbReference type="NCBI Taxonomy" id="645616"/>
    <lineage>
        <taxon>Bacteria</taxon>
        <taxon>Pseudomonadati</taxon>
        <taxon>Pseudomonadota</taxon>
        <taxon>Betaproteobacteria</taxon>
        <taxon>Burkholderiales</taxon>
        <taxon>Alcaligenaceae</taxon>
        <taxon>Eoetvoesiella</taxon>
    </lineage>
</organism>
<dbReference type="PANTHER" id="PTHR31616">
    <property type="entry name" value="TREHALASE"/>
    <property type="match status" value="1"/>
</dbReference>
<keyword evidence="7" id="KW-0326">Glycosidase</keyword>
<dbReference type="InterPro" id="IPR008928">
    <property type="entry name" value="6-hairpin_glycosidase_sf"/>
</dbReference>
<sequence length="612" mass="68769">MPIPIEDYALIGDAHSAALVGRNGSIDWLCFPRFDSPACFAALLGGAEYGRWLIAPQAKNCSVRRKYRDGTLILETEFSSDEGTVRILDFMPLSDIRQDVVRLVQGLSGQVAMRMELAIRFDYGATMPWVRRSEDSLLAGTGPYMLELRSSVPVRGQHMRTVAQFKICQNEQVAFSLNCRPSYEAAPPALDQEQALAATEEGWRQWSGQCSYRGRWRNEVIRSLITLKALIYKPTGGIIAAPTTSLPERMDGARNWDYRYCWLRDATFTLNAMLVAGYRDEAIAWREWLQRAVGGPQDAQVLYSVTGERKLDERVLEWLPGYAGAGPVRIGNAASRQLQLDVYGEIMDTLHLARAVGLEPDAQAWQIQNTLLRFLESNWSQPDEGIWEVRGPRRHFTHSKMMAWVAFDRAVKDVELFGLKGPVEHWRHVRDAIHAQVCARGFDARRNAFVQSYDSDHLDASLLLMPQVGFLPPSDPRVRGTIEAIERDLVVDGLVLRYSTAAHVDALPPGESTFLPCSFWLADSLVALGRREEGEALFERLLALRNDVGLLSEEYDPQARHMLGNFPQALTHMALINTACLLSISAARAEQAYQRGERPAAASQIPELHKRY</sequence>
<evidence type="ECO:0000313" key="14">
    <source>
        <dbReference type="EMBL" id="RBP43041.1"/>
    </source>
</evidence>
<keyword evidence="6" id="KW-0119">Carbohydrate metabolism</keyword>
<dbReference type="RefSeq" id="WP_113931355.1">
    <property type="nucleotide sequence ID" value="NZ_JACCEU010000001.1"/>
</dbReference>
<dbReference type="PANTHER" id="PTHR31616:SF0">
    <property type="entry name" value="GLUCAN 1,4-ALPHA-GLUCOSIDASE"/>
    <property type="match status" value="1"/>
</dbReference>
<reference evidence="14 15" key="1">
    <citation type="submission" date="2018-06" db="EMBL/GenBank/DDBJ databases">
        <title>Genomic Encyclopedia of Type Strains, Phase IV (KMG-IV): sequencing the most valuable type-strain genomes for metagenomic binning, comparative biology and taxonomic classification.</title>
        <authorList>
            <person name="Goeker M."/>
        </authorList>
    </citation>
    <scope>NUCLEOTIDE SEQUENCE [LARGE SCALE GENOMIC DNA]</scope>
    <source>
        <strain evidence="14 15">DSM 25520</strain>
    </source>
</reference>
<protein>
    <recommendedName>
        <fullName evidence="4">Trehalase</fullName>
        <ecNumber evidence="3">3.2.1.28</ecNumber>
    </recommendedName>
    <alternativeName>
        <fullName evidence="8">Alpha,alpha-trehalase</fullName>
    </alternativeName>
    <alternativeName>
        <fullName evidence="9">Alpha,alpha-trehalose glucohydrolase</fullName>
    </alternativeName>
</protein>
<keyword evidence="15" id="KW-1185">Reference proteome</keyword>
<comment type="catalytic activity">
    <reaction evidence="1">
        <text>alpha,alpha-trehalose + H2O = alpha-D-glucose + beta-D-glucose</text>
        <dbReference type="Rhea" id="RHEA:32675"/>
        <dbReference type="ChEBI" id="CHEBI:15377"/>
        <dbReference type="ChEBI" id="CHEBI:15903"/>
        <dbReference type="ChEBI" id="CHEBI:16551"/>
        <dbReference type="ChEBI" id="CHEBI:17925"/>
        <dbReference type="EC" id="3.2.1.28"/>
    </reaction>
</comment>
<comment type="pathway">
    <text evidence="11">Glycan degradation; trehalose degradation; D-glucose from alpha,alpha-trehalose: step 1/1.</text>
</comment>
<evidence type="ECO:0000256" key="5">
    <source>
        <dbReference type="ARBA" id="ARBA00022801"/>
    </source>
</evidence>
<evidence type="ECO:0000256" key="7">
    <source>
        <dbReference type="ARBA" id="ARBA00023295"/>
    </source>
</evidence>
<comment type="similarity">
    <text evidence="2">Belongs to the glycosyl hydrolase 15 family.</text>
</comment>
<proteinExistence type="inferred from homology"/>
<evidence type="ECO:0000256" key="2">
    <source>
        <dbReference type="ARBA" id="ARBA00006188"/>
    </source>
</evidence>
<evidence type="ECO:0000256" key="9">
    <source>
        <dbReference type="ARBA" id="ARBA00031637"/>
    </source>
</evidence>
<evidence type="ECO:0000313" key="15">
    <source>
        <dbReference type="Proteomes" id="UP000253628"/>
    </source>
</evidence>
<evidence type="ECO:0000256" key="3">
    <source>
        <dbReference type="ARBA" id="ARBA00012757"/>
    </source>
</evidence>
<dbReference type="SUPFAM" id="SSF48208">
    <property type="entry name" value="Six-hairpin glycosidases"/>
    <property type="match status" value="1"/>
</dbReference>
<feature type="domain" description="GH15-like" evidence="12">
    <location>
        <begin position="217"/>
        <end position="579"/>
    </location>
</feature>
<dbReference type="OrthoDB" id="3902805at2"/>
<comment type="caution">
    <text evidence="14">The sequence shown here is derived from an EMBL/GenBank/DDBJ whole genome shotgun (WGS) entry which is preliminary data.</text>
</comment>
<evidence type="ECO:0000256" key="1">
    <source>
        <dbReference type="ARBA" id="ARBA00001576"/>
    </source>
</evidence>
<dbReference type="FunFam" id="1.50.10.10:FF:000005">
    <property type="entry name" value="Glycosyl hydrolase, glucoamylase"/>
    <property type="match status" value="1"/>
</dbReference>
<accession>A0A366HLH6</accession>
<dbReference type="EC" id="3.2.1.28" evidence="3"/>
<dbReference type="AlphaFoldDB" id="A0A366HLH6"/>
<evidence type="ECO:0000259" key="12">
    <source>
        <dbReference type="Pfam" id="PF00723"/>
    </source>
</evidence>
<name>A0A366HLH6_9BURK</name>
<dbReference type="EMBL" id="QNRQ01000001">
    <property type="protein sequence ID" value="RBP43041.1"/>
    <property type="molecule type" value="Genomic_DNA"/>
</dbReference>
<dbReference type="Pfam" id="PF00723">
    <property type="entry name" value="Glyco_hydro_15"/>
    <property type="match status" value="1"/>
</dbReference>
<keyword evidence="5" id="KW-0378">Hydrolase</keyword>
<evidence type="ECO:0000256" key="8">
    <source>
        <dbReference type="ARBA" id="ARBA00030473"/>
    </source>
</evidence>
<dbReference type="InterPro" id="IPR011613">
    <property type="entry name" value="GH15-like"/>
</dbReference>
<evidence type="ECO:0000256" key="10">
    <source>
        <dbReference type="ARBA" id="ARBA00053030"/>
    </source>
</evidence>
<gene>
    <name evidence="14" type="ORF">DFR37_101166</name>
</gene>
<dbReference type="Proteomes" id="UP000253628">
    <property type="component" value="Unassembled WGS sequence"/>
</dbReference>
<dbReference type="Gene3D" id="1.50.10.10">
    <property type="match status" value="1"/>
</dbReference>
<dbReference type="Pfam" id="PF19291">
    <property type="entry name" value="TREH_N"/>
    <property type="match status" value="1"/>
</dbReference>
<dbReference type="GO" id="GO:0004555">
    <property type="term" value="F:alpha,alpha-trehalase activity"/>
    <property type="evidence" value="ECO:0007669"/>
    <property type="project" value="UniProtKB-EC"/>
</dbReference>
<dbReference type="GO" id="GO:0005993">
    <property type="term" value="P:trehalose catabolic process"/>
    <property type="evidence" value="ECO:0007669"/>
    <property type="project" value="UniProtKB-ARBA"/>
</dbReference>
<dbReference type="InterPro" id="IPR012341">
    <property type="entry name" value="6hp_glycosidase-like_sf"/>
</dbReference>
<comment type="cofactor">
    <cofactor evidence="10">
        <name>phosphate</name>
        <dbReference type="ChEBI" id="CHEBI:43474"/>
    </cofactor>
</comment>
<evidence type="ECO:0000256" key="11">
    <source>
        <dbReference type="ARBA" id="ARBA00060615"/>
    </source>
</evidence>
<feature type="domain" description="Trehalase-like N-terminal" evidence="13">
    <location>
        <begin position="3"/>
        <end position="187"/>
    </location>
</feature>
<evidence type="ECO:0000259" key="13">
    <source>
        <dbReference type="Pfam" id="PF19291"/>
    </source>
</evidence>
<evidence type="ECO:0000256" key="6">
    <source>
        <dbReference type="ARBA" id="ARBA00023277"/>
    </source>
</evidence>